<keyword evidence="2" id="KW-0328">Glycosyltransferase</keyword>
<evidence type="ECO:0000313" key="2">
    <source>
        <dbReference type="EMBL" id="MBP3964914.1"/>
    </source>
</evidence>
<dbReference type="Gene3D" id="1.25.40.10">
    <property type="entry name" value="Tetratricopeptide repeat domain"/>
    <property type="match status" value="1"/>
</dbReference>
<dbReference type="GO" id="GO:0016757">
    <property type="term" value="F:glycosyltransferase activity"/>
    <property type="evidence" value="ECO:0007669"/>
    <property type="project" value="UniProtKB-KW"/>
</dbReference>
<dbReference type="PANTHER" id="PTHR43630:SF2">
    <property type="entry name" value="GLYCOSYLTRANSFERASE"/>
    <property type="match status" value="1"/>
</dbReference>
<dbReference type="EC" id="2.4.-.-" evidence="2"/>
<sequence>MLLGIHVLACNEEDVLGRCLQSVQGLADEIIVTDTGSVDRTAAIAEAYGARVIQQTWEDDFAAARNAGLDAARTIWVLVLDADEYLGAIVQRTDLRELLRSAHTDAFRVTIENRYGGETGETVSHEAVRLFRVDRGIRYQGVIHEQLVHPGSGPIAVDGQLCKLTLEHDGYMPEVIARKGKAERNLRLIEKALLMEPDDPFHLYNKGVTLCQLHKPKDACTAFSLAYLFARAEAPYRPVLIRDWAKALLALDDFGGAAALLHREVDRYADYPDMHLLYGDSLMRQRRVMEARSAYETALEAGAAGSAAARYVVEAGAGTYRARCGLAAAEAALGRGDRAQRLYAAAAREAPRYGPALAGWAEQQQAAGERDEAIRAALASSVGLAAPGDVALQARVLGGIGAYAAALPLWRAAQPLAPADARAYAACLVGAGHAGEARAVLLGALGVRAADEGKPEHGGRVSLVTEAVEQRQSLLSSREPYWPELCMDTALCCWCEGEALDEELRSWLHGSADSGMQQLEAALLAMDGFLAGTVSGLAIRADIASLLLERALRLGMLPLAGKLKESGTELREGYAEQLYLNGYTHAAAGLLLSAMESRQLRATELFCLGEILYGKQLYGEALSLFEQALQHGAPPERARFGAAACSLSLAREALLPWATAASAQSQQFGGGWPHTDLEQIGTALTRVQAAGWRTRFSAAQRRRAHVQIG</sequence>
<dbReference type="InterPro" id="IPR011990">
    <property type="entry name" value="TPR-like_helical_dom_sf"/>
</dbReference>
<protein>
    <submittedName>
        <fullName evidence="2">Glycosyltransferase</fullName>
        <ecNumber evidence="2">2.4.-.-</ecNumber>
    </submittedName>
</protein>
<name>A0ABS5CGE8_9BACL</name>
<dbReference type="SUPFAM" id="SSF48452">
    <property type="entry name" value="TPR-like"/>
    <property type="match status" value="2"/>
</dbReference>
<reference evidence="2 3" key="1">
    <citation type="submission" date="2021-04" db="EMBL/GenBank/DDBJ databases">
        <title>Paenibacillus sp. DLE-14 whole genome sequence.</title>
        <authorList>
            <person name="Ham Y.J."/>
        </authorList>
    </citation>
    <scope>NUCLEOTIDE SEQUENCE [LARGE SCALE GENOMIC DNA]</scope>
    <source>
        <strain evidence="2 3">DLE-14</strain>
    </source>
</reference>
<feature type="domain" description="Glycosyltransferase 2-like" evidence="1">
    <location>
        <begin position="6"/>
        <end position="125"/>
    </location>
</feature>
<keyword evidence="2" id="KW-0808">Transferase</keyword>
<comment type="caution">
    <text evidence="2">The sequence shown here is derived from an EMBL/GenBank/DDBJ whole genome shotgun (WGS) entry which is preliminary data.</text>
</comment>
<dbReference type="RefSeq" id="WP_210660930.1">
    <property type="nucleotide sequence ID" value="NZ_JAGKSP010000008.1"/>
</dbReference>
<gene>
    <name evidence="2" type="ORF">I8J30_19505</name>
</gene>
<dbReference type="Pfam" id="PF00535">
    <property type="entry name" value="Glycos_transf_2"/>
    <property type="match status" value="1"/>
</dbReference>
<proteinExistence type="predicted"/>
<dbReference type="Proteomes" id="UP000673394">
    <property type="component" value="Unassembled WGS sequence"/>
</dbReference>
<accession>A0ABS5CGE8</accession>
<dbReference type="EMBL" id="JAGKSP010000008">
    <property type="protein sequence ID" value="MBP3964914.1"/>
    <property type="molecule type" value="Genomic_DNA"/>
</dbReference>
<keyword evidence="3" id="KW-1185">Reference proteome</keyword>
<organism evidence="2 3">
    <name type="scientific">Paenibacillus lignilyticus</name>
    <dbReference type="NCBI Taxonomy" id="1172615"/>
    <lineage>
        <taxon>Bacteria</taxon>
        <taxon>Bacillati</taxon>
        <taxon>Bacillota</taxon>
        <taxon>Bacilli</taxon>
        <taxon>Bacillales</taxon>
        <taxon>Paenibacillaceae</taxon>
        <taxon>Paenibacillus</taxon>
    </lineage>
</organism>
<dbReference type="InterPro" id="IPR029044">
    <property type="entry name" value="Nucleotide-diphossugar_trans"/>
</dbReference>
<dbReference type="SUPFAM" id="SSF53448">
    <property type="entry name" value="Nucleotide-diphospho-sugar transferases"/>
    <property type="match status" value="1"/>
</dbReference>
<dbReference type="CDD" id="cd02511">
    <property type="entry name" value="Beta4Glucosyltransferase"/>
    <property type="match status" value="1"/>
</dbReference>
<evidence type="ECO:0000313" key="3">
    <source>
        <dbReference type="Proteomes" id="UP000673394"/>
    </source>
</evidence>
<dbReference type="PANTHER" id="PTHR43630">
    <property type="entry name" value="POLY-BETA-1,6-N-ACETYL-D-GLUCOSAMINE SYNTHASE"/>
    <property type="match status" value="1"/>
</dbReference>
<evidence type="ECO:0000259" key="1">
    <source>
        <dbReference type="Pfam" id="PF00535"/>
    </source>
</evidence>
<dbReference type="Gene3D" id="3.90.550.10">
    <property type="entry name" value="Spore Coat Polysaccharide Biosynthesis Protein SpsA, Chain A"/>
    <property type="match status" value="1"/>
</dbReference>
<dbReference type="InterPro" id="IPR001173">
    <property type="entry name" value="Glyco_trans_2-like"/>
</dbReference>